<dbReference type="RefSeq" id="WP_013253225.1">
    <property type="nucleotide sequence ID" value="NC_014364.1"/>
</dbReference>
<reference evidence="2 3" key="1">
    <citation type="journal article" date="2010" name="Stand. Genomic Sci.">
        <title>Complete genome sequence of Spirochaeta smaragdinae type strain (SEBR 4228).</title>
        <authorList>
            <person name="Mavromatis K."/>
            <person name="Yasawong M."/>
            <person name="Chertkov O."/>
            <person name="Lapidus A."/>
            <person name="Lucas S."/>
            <person name="Nolan M."/>
            <person name="Del Rio T.G."/>
            <person name="Tice H."/>
            <person name="Cheng J.F."/>
            <person name="Pitluck S."/>
            <person name="Liolios K."/>
            <person name="Ivanova N."/>
            <person name="Tapia R."/>
            <person name="Han C."/>
            <person name="Bruce D."/>
            <person name="Goodwin L."/>
            <person name="Pati A."/>
            <person name="Chen A."/>
            <person name="Palaniappan K."/>
            <person name="Land M."/>
            <person name="Hauser L."/>
            <person name="Chang Y.J."/>
            <person name="Jeffries C.D."/>
            <person name="Detter J.C."/>
            <person name="Rohde M."/>
            <person name="Brambilla E."/>
            <person name="Spring S."/>
            <person name="Goker M."/>
            <person name="Sikorski J."/>
            <person name="Woyke T."/>
            <person name="Bristow J."/>
            <person name="Eisen J.A."/>
            <person name="Markowitz V."/>
            <person name="Hugenholtz P."/>
            <person name="Klenk H.P."/>
            <person name="Kyrpides N.C."/>
        </authorList>
    </citation>
    <scope>NUCLEOTIDE SEQUENCE [LARGE SCALE GENOMIC DNA]</scope>
    <source>
        <strain evidence="3">DSM 11293 / JCM 15392 / SEBR 4228</strain>
    </source>
</reference>
<gene>
    <name evidence="2" type="ordered locus">Spirs_0618</name>
</gene>
<dbReference type="HOGENOM" id="CLU_1342563_0_0_12"/>
<organism evidence="2 3">
    <name type="scientific">Sediminispirochaeta smaragdinae (strain DSM 11293 / JCM 15392 / SEBR 4228)</name>
    <name type="common">Spirochaeta smaragdinae</name>
    <dbReference type="NCBI Taxonomy" id="573413"/>
    <lineage>
        <taxon>Bacteria</taxon>
        <taxon>Pseudomonadati</taxon>
        <taxon>Spirochaetota</taxon>
        <taxon>Spirochaetia</taxon>
        <taxon>Spirochaetales</taxon>
        <taxon>Spirochaetaceae</taxon>
        <taxon>Sediminispirochaeta</taxon>
    </lineage>
</organism>
<feature type="signal peptide" evidence="1">
    <location>
        <begin position="1"/>
        <end position="25"/>
    </location>
</feature>
<proteinExistence type="predicted"/>
<evidence type="ECO:0000313" key="2">
    <source>
        <dbReference type="EMBL" id="ADK79761.1"/>
    </source>
</evidence>
<dbReference type="AlphaFoldDB" id="E1RBN1"/>
<sequence>MKHLRIYTPILVGLTVALLSGCATMGVNTAPQSEASSLIYGHLNKEHLKYSSVVFFFAPWELANNMGWNTADDLLNMSKKEKKAAAKALMEEGAWIYWDRSTSTFACPVEKPGDYYLIELDVMTGNTEFLLYSGLPDRENTIKVEQGGMYYWGACKLESGDKNNGYALVADPSVTQLDVLDGVARHLSGKGWDAWINRERAYLQ</sequence>
<dbReference type="OrthoDB" id="9820180at2"/>
<feature type="chain" id="PRO_5003150839" description="Lipoprotein" evidence="1">
    <location>
        <begin position="26"/>
        <end position="204"/>
    </location>
</feature>
<dbReference type="KEGG" id="ssm:Spirs_0618"/>
<keyword evidence="3" id="KW-1185">Reference proteome</keyword>
<dbReference type="EMBL" id="CP002116">
    <property type="protein sequence ID" value="ADK79761.1"/>
    <property type="molecule type" value="Genomic_DNA"/>
</dbReference>
<evidence type="ECO:0000313" key="3">
    <source>
        <dbReference type="Proteomes" id="UP000002318"/>
    </source>
</evidence>
<protein>
    <recommendedName>
        <fullName evidence="4">Lipoprotein</fullName>
    </recommendedName>
</protein>
<accession>E1RBN1</accession>
<keyword evidence="1" id="KW-0732">Signal</keyword>
<evidence type="ECO:0008006" key="4">
    <source>
        <dbReference type="Google" id="ProtNLM"/>
    </source>
</evidence>
<name>E1RBN1_SEDSS</name>
<evidence type="ECO:0000256" key="1">
    <source>
        <dbReference type="SAM" id="SignalP"/>
    </source>
</evidence>
<dbReference type="PROSITE" id="PS51257">
    <property type="entry name" value="PROKAR_LIPOPROTEIN"/>
    <property type="match status" value="1"/>
</dbReference>
<dbReference type="Proteomes" id="UP000002318">
    <property type="component" value="Chromosome"/>
</dbReference>